<dbReference type="OrthoDB" id="10264738at2759"/>
<keyword evidence="8" id="KW-0904">Protein phosphatase</keyword>
<evidence type="ECO:0000256" key="7">
    <source>
        <dbReference type="ARBA" id="ARBA00022842"/>
    </source>
</evidence>
<feature type="region of interest" description="Disordered" evidence="12">
    <location>
        <begin position="105"/>
        <end position="129"/>
    </location>
</feature>
<protein>
    <recommendedName>
        <fullName evidence="4">protein-serine/threonine phosphatase</fullName>
        <ecNumber evidence="4">3.1.3.16</ecNumber>
    </recommendedName>
</protein>
<dbReference type="EC" id="3.1.3.16" evidence="4"/>
<dbReference type="Proteomes" id="UP000504607">
    <property type="component" value="Chromosome 3"/>
</dbReference>
<dbReference type="PANTHER" id="PTHR47992">
    <property type="entry name" value="PROTEIN PHOSPHATASE"/>
    <property type="match status" value="1"/>
</dbReference>
<evidence type="ECO:0000256" key="1">
    <source>
        <dbReference type="ARBA" id="ARBA00001936"/>
    </source>
</evidence>
<evidence type="ECO:0000313" key="14">
    <source>
        <dbReference type="Proteomes" id="UP000504607"/>
    </source>
</evidence>
<keyword evidence="6" id="KW-0378">Hydrolase</keyword>
<comment type="catalytic activity">
    <reaction evidence="11">
        <text>O-phospho-L-threonyl-[protein] + H2O = L-threonyl-[protein] + phosphate</text>
        <dbReference type="Rhea" id="RHEA:47004"/>
        <dbReference type="Rhea" id="RHEA-COMP:11060"/>
        <dbReference type="Rhea" id="RHEA-COMP:11605"/>
        <dbReference type="ChEBI" id="CHEBI:15377"/>
        <dbReference type="ChEBI" id="CHEBI:30013"/>
        <dbReference type="ChEBI" id="CHEBI:43474"/>
        <dbReference type="ChEBI" id="CHEBI:61977"/>
        <dbReference type="EC" id="3.1.3.16"/>
    </reaction>
</comment>
<sequence>MGICLSSASLEKQECDENVVYVVEEEGFNYGEGAVRMLASLYSRQWKKGPNQDAAILCTGYGIEEGVFCGVFDGHGRSGHVVSRQVRDYLPSLLLSQRDALLLAEEESDDSSDGNDTSSVDADDSSISSPEMFDEWKTVCIQAFRIMDKELKLLPNLDCSFSGTTAVSIIKQGEDLIIANLGDSRAIMGTISDEGRLEAIQLTTDLKPSVPKEAERIRKNNGRIFSLKDEPHTQRVWLPNQNFPGLAMARAFGDFQLKNYGVISIPQVSYRRLSERDQFIVLATDGVWDVLSNERVVSIVWSAKSKEDASKALVEAAVRAWKSKFPTSKVDDCSAACLFLQDRWQGQMIPRVERG</sequence>
<dbReference type="FunFam" id="3.60.40.10:FF:000063">
    <property type="entry name" value="Probable protein phosphatase 2C 12"/>
    <property type="match status" value="1"/>
</dbReference>
<dbReference type="InterPro" id="IPR015655">
    <property type="entry name" value="PP2C"/>
</dbReference>
<dbReference type="SUPFAM" id="SSF81606">
    <property type="entry name" value="PP2C-like"/>
    <property type="match status" value="1"/>
</dbReference>
<evidence type="ECO:0000256" key="11">
    <source>
        <dbReference type="ARBA" id="ARBA00048336"/>
    </source>
</evidence>
<dbReference type="Gene3D" id="3.60.40.10">
    <property type="entry name" value="PPM-type phosphatase domain"/>
    <property type="match status" value="1"/>
</dbReference>
<keyword evidence="14" id="KW-1185">Reference proteome</keyword>
<evidence type="ECO:0000256" key="12">
    <source>
        <dbReference type="SAM" id="MobiDB-lite"/>
    </source>
</evidence>
<feature type="compositionally biased region" description="Low complexity" evidence="12">
    <location>
        <begin position="116"/>
        <end position="129"/>
    </location>
</feature>
<dbReference type="InterPro" id="IPR036457">
    <property type="entry name" value="PPM-type-like_dom_sf"/>
</dbReference>
<evidence type="ECO:0000256" key="5">
    <source>
        <dbReference type="ARBA" id="ARBA00022723"/>
    </source>
</evidence>
<gene>
    <name evidence="15" type="primary">LOC105040470</name>
</gene>
<dbReference type="KEGG" id="egu:105040470"/>
<keyword evidence="5" id="KW-0479">Metal-binding</keyword>
<dbReference type="FunCoup" id="A0A6I9QW33">
    <property type="interactions" value="10"/>
</dbReference>
<dbReference type="AlphaFoldDB" id="A0A6I9QW33"/>
<comment type="cofactor">
    <cofactor evidence="2">
        <name>Mg(2+)</name>
        <dbReference type="ChEBI" id="CHEBI:18420"/>
    </cofactor>
</comment>
<evidence type="ECO:0000256" key="10">
    <source>
        <dbReference type="ARBA" id="ARBA00047761"/>
    </source>
</evidence>
<comment type="catalytic activity">
    <reaction evidence="10">
        <text>O-phospho-L-seryl-[protein] + H2O = L-seryl-[protein] + phosphate</text>
        <dbReference type="Rhea" id="RHEA:20629"/>
        <dbReference type="Rhea" id="RHEA-COMP:9863"/>
        <dbReference type="Rhea" id="RHEA-COMP:11604"/>
        <dbReference type="ChEBI" id="CHEBI:15377"/>
        <dbReference type="ChEBI" id="CHEBI:29999"/>
        <dbReference type="ChEBI" id="CHEBI:43474"/>
        <dbReference type="ChEBI" id="CHEBI:83421"/>
        <dbReference type="EC" id="3.1.3.16"/>
    </reaction>
</comment>
<feature type="domain" description="PPM-type phosphatase" evidence="13">
    <location>
        <begin position="38"/>
        <end position="340"/>
    </location>
</feature>
<evidence type="ECO:0000256" key="4">
    <source>
        <dbReference type="ARBA" id="ARBA00013081"/>
    </source>
</evidence>
<evidence type="ECO:0000256" key="2">
    <source>
        <dbReference type="ARBA" id="ARBA00001946"/>
    </source>
</evidence>
<comment type="similarity">
    <text evidence="3">Belongs to the PP2C family.</text>
</comment>
<evidence type="ECO:0000259" key="13">
    <source>
        <dbReference type="PROSITE" id="PS51746"/>
    </source>
</evidence>
<evidence type="ECO:0000313" key="15">
    <source>
        <dbReference type="RefSeq" id="XP_010915312.1"/>
    </source>
</evidence>
<keyword evidence="7" id="KW-0460">Magnesium</keyword>
<dbReference type="Pfam" id="PF00481">
    <property type="entry name" value="PP2C"/>
    <property type="match status" value="1"/>
</dbReference>
<dbReference type="SMART" id="SM00332">
    <property type="entry name" value="PP2Cc"/>
    <property type="match status" value="1"/>
</dbReference>
<accession>A0A6I9QW33</accession>
<name>A0A6I9QW33_ELAGV</name>
<dbReference type="GO" id="GO:0046872">
    <property type="term" value="F:metal ion binding"/>
    <property type="evidence" value="ECO:0007669"/>
    <property type="project" value="UniProtKB-KW"/>
</dbReference>
<evidence type="ECO:0000256" key="8">
    <source>
        <dbReference type="ARBA" id="ARBA00022912"/>
    </source>
</evidence>
<organism evidence="14 15">
    <name type="scientific">Elaeis guineensis var. tenera</name>
    <name type="common">Oil palm</name>
    <dbReference type="NCBI Taxonomy" id="51953"/>
    <lineage>
        <taxon>Eukaryota</taxon>
        <taxon>Viridiplantae</taxon>
        <taxon>Streptophyta</taxon>
        <taxon>Embryophyta</taxon>
        <taxon>Tracheophyta</taxon>
        <taxon>Spermatophyta</taxon>
        <taxon>Magnoliopsida</taxon>
        <taxon>Liliopsida</taxon>
        <taxon>Arecaceae</taxon>
        <taxon>Arecoideae</taxon>
        <taxon>Cocoseae</taxon>
        <taxon>Elaeidinae</taxon>
        <taxon>Elaeis</taxon>
    </lineage>
</organism>
<dbReference type="RefSeq" id="XP_010915312.1">
    <property type="nucleotide sequence ID" value="XM_010917010.3"/>
</dbReference>
<dbReference type="InterPro" id="IPR001932">
    <property type="entry name" value="PPM-type_phosphatase-like_dom"/>
</dbReference>
<evidence type="ECO:0000256" key="3">
    <source>
        <dbReference type="ARBA" id="ARBA00006702"/>
    </source>
</evidence>
<dbReference type="CDD" id="cd00143">
    <property type="entry name" value="PP2Cc"/>
    <property type="match status" value="1"/>
</dbReference>
<reference evidence="15" key="1">
    <citation type="submission" date="2025-08" db="UniProtKB">
        <authorList>
            <consortium name="RefSeq"/>
        </authorList>
    </citation>
    <scope>IDENTIFICATION</scope>
</reference>
<evidence type="ECO:0000256" key="6">
    <source>
        <dbReference type="ARBA" id="ARBA00022801"/>
    </source>
</evidence>
<dbReference type="GeneID" id="105040470"/>
<comment type="cofactor">
    <cofactor evidence="1">
        <name>Mn(2+)</name>
        <dbReference type="ChEBI" id="CHEBI:29035"/>
    </cofactor>
</comment>
<dbReference type="GO" id="GO:0004722">
    <property type="term" value="F:protein serine/threonine phosphatase activity"/>
    <property type="evidence" value="ECO:0007669"/>
    <property type="project" value="UniProtKB-EC"/>
</dbReference>
<dbReference type="InParanoid" id="A0A6I9QW33"/>
<evidence type="ECO:0000256" key="9">
    <source>
        <dbReference type="ARBA" id="ARBA00023211"/>
    </source>
</evidence>
<keyword evidence="9" id="KW-0464">Manganese</keyword>
<dbReference type="PROSITE" id="PS51746">
    <property type="entry name" value="PPM_2"/>
    <property type="match status" value="1"/>
</dbReference>
<proteinExistence type="inferred from homology"/>